<gene>
    <name evidence="2" type="ORF">KQI86_08785</name>
</gene>
<comment type="caution">
    <text evidence="2">The sequence shown here is derived from an EMBL/GenBank/DDBJ whole genome shotgun (WGS) entry which is preliminary data.</text>
</comment>
<feature type="domain" description="DUF6892" evidence="1">
    <location>
        <begin position="10"/>
        <end position="139"/>
    </location>
</feature>
<organism evidence="2 3">
    <name type="scientific">Clostridium mobile</name>
    <dbReference type="NCBI Taxonomy" id="2841512"/>
    <lineage>
        <taxon>Bacteria</taxon>
        <taxon>Bacillati</taxon>
        <taxon>Bacillota</taxon>
        <taxon>Clostridia</taxon>
        <taxon>Eubacteriales</taxon>
        <taxon>Clostridiaceae</taxon>
        <taxon>Clostridium</taxon>
    </lineage>
</organism>
<dbReference type="RefSeq" id="WP_216438897.1">
    <property type="nucleotide sequence ID" value="NZ_JAHLQF010000002.1"/>
</dbReference>
<dbReference type="Proteomes" id="UP000726170">
    <property type="component" value="Unassembled WGS sequence"/>
</dbReference>
<sequence>MDKYIDKMGLFEDFNFKLVVIEALLDEEPTFQDKLETLIEKHSENYEWYTDAEPIKELLQFFSELCIEQKDLDKITELCFDGGNEIYHYIKPDWDGEDSFFDIQSVRGFEHLKNLKSIVYISMADEEILEPMKEQGITIE</sequence>
<dbReference type="InterPro" id="IPR054187">
    <property type="entry name" value="DUF6892"/>
</dbReference>
<evidence type="ECO:0000313" key="3">
    <source>
        <dbReference type="Proteomes" id="UP000726170"/>
    </source>
</evidence>
<reference evidence="2 3" key="1">
    <citation type="submission" date="2021-06" db="EMBL/GenBank/DDBJ databases">
        <authorList>
            <person name="Sun Q."/>
            <person name="Li D."/>
        </authorList>
    </citation>
    <scope>NUCLEOTIDE SEQUENCE [LARGE SCALE GENOMIC DNA]</scope>
    <source>
        <strain evidence="2 3">MSJ-11</strain>
    </source>
</reference>
<evidence type="ECO:0000313" key="2">
    <source>
        <dbReference type="EMBL" id="MBU5484422.1"/>
    </source>
</evidence>
<protein>
    <recommendedName>
        <fullName evidence="1">DUF6892 domain-containing protein</fullName>
    </recommendedName>
</protein>
<accession>A0ABS6EH07</accession>
<dbReference type="EMBL" id="JAHLQF010000002">
    <property type="protein sequence ID" value="MBU5484422.1"/>
    <property type="molecule type" value="Genomic_DNA"/>
</dbReference>
<evidence type="ECO:0000259" key="1">
    <source>
        <dbReference type="Pfam" id="PF21832"/>
    </source>
</evidence>
<name>A0ABS6EH07_9CLOT</name>
<proteinExistence type="predicted"/>
<keyword evidence="3" id="KW-1185">Reference proteome</keyword>
<dbReference type="Pfam" id="PF21832">
    <property type="entry name" value="DUF6892"/>
    <property type="match status" value="1"/>
</dbReference>